<keyword evidence="8" id="KW-0131">Cell cycle</keyword>
<evidence type="ECO:0000256" key="11">
    <source>
        <dbReference type="ARBA" id="ARBA00038367"/>
    </source>
</evidence>
<dbReference type="RefSeq" id="WP_051850779.1">
    <property type="nucleotide sequence ID" value="NZ_CP051007.1"/>
</dbReference>
<evidence type="ECO:0000256" key="9">
    <source>
        <dbReference type="ARBA" id="ARBA00023316"/>
    </source>
</evidence>
<comment type="pathway">
    <text evidence="2">Cell wall biogenesis; peptidoglycan biosynthesis.</text>
</comment>
<dbReference type="GO" id="GO:0008360">
    <property type="term" value="P:regulation of cell shape"/>
    <property type="evidence" value="ECO:0007669"/>
    <property type="project" value="UniProtKB-KW"/>
</dbReference>
<dbReference type="GO" id="GO:0071555">
    <property type="term" value="P:cell wall organization"/>
    <property type="evidence" value="ECO:0007669"/>
    <property type="project" value="UniProtKB-KW"/>
</dbReference>
<dbReference type="InterPro" id="IPR001986">
    <property type="entry name" value="Enolpyruvate_Tfrase_dom"/>
</dbReference>
<dbReference type="InterPro" id="IPR050068">
    <property type="entry name" value="MurA_subfamily"/>
</dbReference>
<dbReference type="EMBL" id="CP051007">
    <property type="protein sequence ID" value="QNT98245.1"/>
    <property type="molecule type" value="Genomic_DNA"/>
</dbReference>
<feature type="domain" description="Enolpyruvate transferase" evidence="17">
    <location>
        <begin position="68"/>
        <end position="378"/>
    </location>
</feature>
<keyword evidence="9" id="KW-0961">Cell wall biogenesis/degradation</keyword>
<evidence type="ECO:0000313" key="19">
    <source>
        <dbReference type="Proteomes" id="UP000516422"/>
    </source>
</evidence>
<dbReference type="GO" id="GO:0005737">
    <property type="term" value="C:cytoplasm"/>
    <property type="evidence" value="ECO:0007669"/>
    <property type="project" value="UniProtKB-SubCell"/>
</dbReference>
<evidence type="ECO:0000256" key="4">
    <source>
        <dbReference type="ARBA" id="ARBA00022618"/>
    </source>
</evidence>
<geneLocation type="plasmid" evidence="18 19">
    <name>pSGRIFU1</name>
</geneLocation>
<dbReference type="GO" id="GO:0051301">
    <property type="term" value="P:cell division"/>
    <property type="evidence" value="ECO:0007669"/>
    <property type="project" value="UniProtKB-KW"/>
</dbReference>
<evidence type="ECO:0000256" key="8">
    <source>
        <dbReference type="ARBA" id="ARBA00023306"/>
    </source>
</evidence>
<evidence type="ECO:0000256" key="16">
    <source>
        <dbReference type="ARBA" id="ARBA00047527"/>
    </source>
</evidence>
<evidence type="ECO:0000256" key="14">
    <source>
        <dbReference type="ARBA" id="ARBA00042443"/>
    </source>
</evidence>
<proteinExistence type="inferred from homology"/>
<evidence type="ECO:0000256" key="1">
    <source>
        <dbReference type="ARBA" id="ARBA00004496"/>
    </source>
</evidence>
<keyword evidence="3" id="KW-0963">Cytoplasm</keyword>
<keyword evidence="4" id="KW-0132">Cell division</keyword>
<dbReference type="GO" id="GO:0008760">
    <property type="term" value="F:UDP-N-acetylglucosamine 1-carboxyvinyltransferase activity"/>
    <property type="evidence" value="ECO:0007669"/>
    <property type="project" value="UniProtKB-EC"/>
</dbReference>
<dbReference type="InterPro" id="IPR036968">
    <property type="entry name" value="Enolpyruvate_Tfrase_sf"/>
</dbReference>
<name>A0A7H1QD65_9ACTN</name>
<reference evidence="18 19" key="1">
    <citation type="submission" date="2020-04" db="EMBL/GenBank/DDBJ databases">
        <title>Characterization and engineering of Streptomyces griseofuscus DSM40191 as a potential heterologous host for expression of BGCs.</title>
        <authorList>
            <person name="Gren T."/>
            <person name="Whitford C.M."/>
            <person name="Mohite O.S."/>
            <person name="Joergensen T.S."/>
            <person name="Nielsen J.B."/>
            <person name="Lee S.Y."/>
            <person name="Weber T."/>
        </authorList>
    </citation>
    <scope>NUCLEOTIDE SEQUENCE [LARGE SCALE GENOMIC DNA]</scope>
    <source>
        <strain evidence="18 19">DSM 40191</strain>
        <plasmid evidence="18 19">pSGRIFU1</plasmid>
    </source>
</reference>
<evidence type="ECO:0000256" key="13">
    <source>
        <dbReference type="ARBA" id="ARBA00039754"/>
    </source>
</evidence>
<comment type="similarity">
    <text evidence="11">Belongs to the EPSP synthase family. MurA subfamily.</text>
</comment>
<evidence type="ECO:0000256" key="7">
    <source>
        <dbReference type="ARBA" id="ARBA00022984"/>
    </source>
</evidence>
<evidence type="ECO:0000313" key="18">
    <source>
        <dbReference type="EMBL" id="QNT98245.1"/>
    </source>
</evidence>
<dbReference type="PANTHER" id="PTHR43783">
    <property type="entry name" value="UDP-N-ACETYLGLUCOSAMINE 1-CARBOXYVINYLTRANSFERASE"/>
    <property type="match status" value="1"/>
</dbReference>
<comment type="catalytic activity">
    <reaction evidence="16">
        <text>phosphoenolpyruvate + UDP-N-acetyl-alpha-D-glucosamine = UDP-N-acetyl-3-O-(1-carboxyvinyl)-alpha-D-glucosamine + phosphate</text>
        <dbReference type="Rhea" id="RHEA:18681"/>
        <dbReference type="ChEBI" id="CHEBI:43474"/>
        <dbReference type="ChEBI" id="CHEBI:57705"/>
        <dbReference type="ChEBI" id="CHEBI:58702"/>
        <dbReference type="ChEBI" id="CHEBI:68483"/>
        <dbReference type="EC" id="2.5.1.7"/>
    </reaction>
</comment>
<dbReference type="GO" id="GO:0009252">
    <property type="term" value="P:peptidoglycan biosynthetic process"/>
    <property type="evidence" value="ECO:0007669"/>
    <property type="project" value="UniProtKB-KW"/>
</dbReference>
<gene>
    <name evidence="18" type="primary">murA_2</name>
    <name evidence="18" type="ORF">HEP81_08017</name>
</gene>
<dbReference type="Pfam" id="PF00275">
    <property type="entry name" value="EPSP_synthase"/>
    <property type="match status" value="1"/>
</dbReference>
<dbReference type="Gene3D" id="3.65.10.10">
    <property type="entry name" value="Enolpyruvate transferase domain"/>
    <property type="match status" value="2"/>
</dbReference>
<organism evidence="18 19">
    <name type="scientific">Streptomyces griseofuscus</name>
    <dbReference type="NCBI Taxonomy" id="146922"/>
    <lineage>
        <taxon>Bacteria</taxon>
        <taxon>Bacillati</taxon>
        <taxon>Actinomycetota</taxon>
        <taxon>Actinomycetes</taxon>
        <taxon>Kitasatosporales</taxon>
        <taxon>Streptomycetaceae</taxon>
        <taxon>Streptomyces</taxon>
    </lineage>
</organism>
<keyword evidence="7" id="KW-0573">Peptidoglycan synthesis</keyword>
<protein>
    <recommendedName>
        <fullName evidence="13">UDP-N-acetylglucosamine 1-carboxyvinyltransferase</fullName>
        <ecNumber evidence="12">2.5.1.7</ecNumber>
    </recommendedName>
    <alternativeName>
        <fullName evidence="14">Enoylpyruvate transferase</fullName>
    </alternativeName>
    <alternativeName>
        <fullName evidence="15">UDP-N-acetylglucosamine enolpyruvyl transferase</fullName>
    </alternativeName>
</protein>
<accession>A0A7H1QD65</accession>
<evidence type="ECO:0000256" key="10">
    <source>
        <dbReference type="ARBA" id="ARBA00037534"/>
    </source>
</evidence>
<evidence type="ECO:0000259" key="17">
    <source>
        <dbReference type="Pfam" id="PF00275"/>
    </source>
</evidence>
<dbReference type="EC" id="2.5.1.7" evidence="12"/>
<keyword evidence="18" id="KW-0614">Plasmid</keyword>
<evidence type="ECO:0000256" key="5">
    <source>
        <dbReference type="ARBA" id="ARBA00022679"/>
    </source>
</evidence>
<evidence type="ECO:0000256" key="3">
    <source>
        <dbReference type="ARBA" id="ARBA00022490"/>
    </source>
</evidence>
<dbReference type="SUPFAM" id="SSF55205">
    <property type="entry name" value="EPT/RTPC-like"/>
    <property type="match status" value="1"/>
</dbReference>
<dbReference type="GeneID" id="91467499"/>
<comment type="subcellular location">
    <subcellularLocation>
        <location evidence="1">Cytoplasm</location>
    </subcellularLocation>
</comment>
<keyword evidence="6" id="KW-0133">Cell shape</keyword>
<comment type="function">
    <text evidence="10">Cell wall formation. Adds enolpyruvyl to UDP-N-acetylglucosamine.</text>
</comment>
<evidence type="ECO:0000256" key="15">
    <source>
        <dbReference type="ARBA" id="ARBA00042842"/>
    </source>
</evidence>
<dbReference type="InterPro" id="IPR013792">
    <property type="entry name" value="RNA3'P_cycl/enolpyr_Trfase_a/b"/>
</dbReference>
<dbReference type="PANTHER" id="PTHR43783:SF1">
    <property type="entry name" value="UDP-N-ACETYLGLUCOSAMINE 1-CARBOXYVINYLTRANSFERASE"/>
    <property type="match status" value="1"/>
</dbReference>
<evidence type="ECO:0000256" key="6">
    <source>
        <dbReference type="ARBA" id="ARBA00022960"/>
    </source>
</evidence>
<keyword evidence="5 18" id="KW-0808">Transferase</keyword>
<dbReference type="Proteomes" id="UP000516422">
    <property type="component" value="Plasmid pSGRIFU1"/>
</dbReference>
<evidence type="ECO:0000256" key="12">
    <source>
        <dbReference type="ARBA" id="ARBA00039108"/>
    </source>
</evidence>
<sequence length="390" mass="40225">MHPASPRQPPGSNCRCYTHVCAEILTRTGTPAKITSDRFEVAPASDWRPVVPDQPGGRIRATPVMAAGLLARAGQVRFPLPGGDAFTHRLIDRHLAAMEAAGATLSVTASHVEARLPVPGAVPFAVDVMTQKWGPSLGATVTAMLLAARARGASTILNPNSEPEVLATAALLAAGGVDIRWQGATALHITGTDRVTGGTVDIPPDRLEATTLALACAITGGAVHLSNVPVATFPAALVTMLGDCGIELVPQDDGTLARSPGGPRPVQTATVSARCSDVQPQLTAYLTQAPGTSRIEERIYTARDSHVAPLRAFGAAVTSDGSAITVHGPSPLTAARVAGEDIRAIAALVIAALAAEGTSTVQGVYHLQRGYDNLLSKLATMGAELEVIQE</sequence>
<evidence type="ECO:0000256" key="2">
    <source>
        <dbReference type="ARBA" id="ARBA00004752"/>
    </source>
</evidence>
<dbReference type="AlphaFoldDB" id="A0A7H1QD65"/>
<dbReference type="KEGG" id="sgf:HEP81_08017"/>